<reference evidence="1" key="1">
    <citation type="submission" date="2021-08" db="EMBL/GenBank/DDBJ databases">
        <title>Global Aspergillus fumigatus from environmental and clinical sources.</title>
        <authorList>
            <person name="Barber A."/>
            <person name="Sae-Ong T."/>
        </authorList>
    </citation>
    <scope>NUCLEOTIDE SEQUENCE</scope>
    <source>
        <strain evidence="1">NRZ-2016-071</strain>
    </source>
</reference>
<sequence length="56" mass="6025">MCMPSKCNTCQKNTWWGCGSHIPSVMDPVPESDRCTCSPKVNADGKEYPPKGPGPA</sequence>
<evidence type="ECO:0000313" key="1">
    <source>
        <dbReference type="EMBL" id="KAH1901162.1"/>
    </source>
</evidence>
<proteinExistence type="predicted"/>
<dbReference type="PANTHER" id="PTHR34724:SF2">
    <property type="entry name" value="OS12G0596101 PROTEIN"/>
    <property type="match status" value="1"/>
</dbReference>
<dbReference type="OMA" id="MCKKASC"/>
<name>A0A229WA38_ASPFM</name>
<dbReference type="AlphaFoldDB" id="A0A229WA38"/>
<dbReference type="PANTHER" id="PTHR34724">
    <property type="entry name" value="OS12G0596101 PROTEIN"/>
    <property type="match status" value="1"/>
</dbReference>
<evidence type="ECO:0000313" key="2">
    <source>
        <dbReference type="Proteomes" id="UP000813423"/>
    </source>
</evidence>
<accession>A0A229WA38</accession>
<dbReference type="EMBL" id="JAIBSC010000069">
    <property type="protein sequence ID" value="KAH1901162.1"/>
    <property type="molecule type" value="Genomic_DNA"/>
</dbReference>
<protein>
    <submittedName>
        <fullName evidence="1">Uncharacterized protein</fullName>
    </submittedName>
</protein>
<gene>
    <name evidence="1" type="ORF">KXV57_007987</name>
</gene>
<organism evidence="1 2">
    <name type="scientific">Aspergillus fumigatus</name>
    <name type="common">Neosartorya fumigata</name>
    <dbReference type="NCBI Taxonomy" id="746128"/>
    <lineage>
        <taxon>Eukaryota</taxon>
        <taxon>Fungi</taxon>
        <taxon>Dikarya</taxon>
        <taxon>Ascomycota</taxon>
        <taxon>Pezizomycotina</taxon>
        <taxon>Eurotiomycetes</taxon>
        <taxon>Eurotiomycetidae</taxon>
        <taxon>Eurotiales</taxon>
        <taxon>Aspergillaceae</taxon>
        <taxon>Aspergillus</taxon>
        <taxon>Aspergillus subgen. Fumigati</taxon>
    </lineage>
</organism>
<comment type="caution">
    <text evidence="1">The sequence shown here is derived from an EMBL/GenBank/DDBJ whole genome shotgun (WGS) entry which is preliminary data.</text>
</comment>
<dbReference type="Proteomes" id="UP000813423">
    <property type="component" value="Unassembled WGS sequence"/>
</dbReference>